<comment type="caution">
    <text evidence="1">The sequence shown here is derived from an EMBL/GenBank/DDBJ whole genome shotgun (WGS) entry which is preliminary data.</text>
</comment>
<dbReference type="EMBL" id="MU118003">
    <property type="protein sequence ID" value="KAF9649048.1"/>
    <property type="molecule type" value="Genomic_DNA"/>
</dbReference>
<sequence>LSSPLVTAMADVPVRYMDDAAFDFFLIEMVNTLRVSSAHAQARARKVEQEMIDAGLLPAPLPTPAIRKDHRDSATSLASKATVKVEDEEEGLRLRLEAIGMHVGANITERICHGKPYFAETLESIKFVCKDLWTTCWNKQVDNLRTNHRGVYVLQDNSFKPIARLSSWDGRQDAIKRAKVYVMMPAGIVRGALSRLGLIGIVVPEINSLPQCTFQIKLPK</sequence>
<evidence type="ECO:0000313" key="1">
    <source>
        <dbReference type="EMBL" id="KAF9649048.1"/>
    </source>
</evidence>
<keyword evidence="2" id="KW-1185">Reference proteome</keyword>
<feature type="non-terminal residue" evidence="1">
    <location>
        <position position="220"/>
    </location>
</feature>
<accession>A0ACB6ZI34</accession>
<reference evidence="1" key="2">
    <citation type="journal article" date="2020" name="Nat. Commun.">
        <title>Large-scale genome sequencing of mycorrhizal fungi provides insights into the early evolution of symbiotic traits.</title>
        <authorList>
            <person name="Miyauchi S."/>
            <person name="Kiss E."/>
            <person name="Kuo A."/>
            <person name="Drula E."/>
            <person name="Kohler A."/>
            <person name="Sanchez-Garcia M."/>
            <person name="Morin E."/>
            <person name="Andreopoulos B."/>
            <person name="Barry K.W."/>
            <person name="Bonito G."/>
            <person name="Buee M."/>
            <person name="Carver A."/>
            <person name="Chen C."/>
            <person name="Cichocki N."/>
            <person name="Clum A."/>
            <person name="Culley D."/>
            <person name="Crous P.W."/>
            <person name="Fauchery L."/>
            <person name="Girlanda M."/>
            <person name="Hayes R.D."/>
            <person name="Keri Z."/>
            <person name="LaButti K."/>
            <person name="Lipzen A."/>
            <person name="Lombard V."/>
            <person name="Magnuson J."/>
            <person name="Maillard F."/>
            <person name="Murat C."/>
            <person name="Nolan M."/>
            <person name="Ohm R.A."/>
            <person name="Pangilinan J."/>
            <person name="Pereira M.F."/>
            <person name="Perotto S."/>
            <person name="Peter M."/>
            <person name="Pfister S."/>
            <person name="Riley R."/>
            <person name="Sitrit Y."/>
            <person name="Stielow J.B."/>
            <person name="Szollosi G."/>
            <person name="Zifcakova L."/>
            <person name="Stursova M."/>
            <person name="Spatafora J.W."/>
            <person name="Tedersoo L."/>
            <person name="Vaario L.M."/>
            <person name="Yamada A."/>
            <person name="Yan M."/>
            <person name="Wang P."/>
            <person name="Xu J."/>
            <person name="Bruns T."/>
            <person name="Baldrian P."/>
            <person name="Vilgalys R."/>
            <person name="Dunand C."/>
            <person name="Henrissat B."/>
            <person name="Grigoriev I.V."/>
            <person name="Hibbett D."/>
            <person name="Nagy L.G."/>
            <person name="Martin F.M."/>
        </authorList>
    </citation>
    <scope>NUCLEOTIDE SEQUENCE</scope>
    <source>
        <strain evidence="1">P2</strain>
    </source>
</reference>
<evidence type="ECO:0000313" key="2">
    <source>
        <dbReference type="Proteomes" id="UP000886501"/>
    </source>
</evidence>
<name>A0ACB6ZI34_THEGA</name>
<dbReference type="Proteomes" id="UP000886501">
    <property type="component" value="Unassembled WGS sequence"/>
</dbReference>
<protein>
    <submittedName>
        <fullName evidence="1">Transport protein particle component</fullName>
    </submittedName>
</protein>
<reference evidence="1" key="1">
    <citation type="submission" date="2019-10" db="EMBL/GenBank/DDBJ databases">
        <authorList>
            <consortium name="DOE Joint Genome Institute"/>
            <person name="Kuo A."/>
            <person name="Miyauchi S."/>
            <person name="Kiss E."/>
            <person name="Drula E."/>
            <person name="Kohler A."/>
            <person name="Sanchez-Garcia M."/>
            <person name="Andreopoulos B."/>
            <person name="Barry K.W."/>
            <person name="Bonito G."/>
            <person name="Buee M."/>
            <person name="Carver A."/>
            <person name="Chen C."/>
            <person name="Cichocki N."/>
            <person name="Clum A."/>
            <person name="Culley D."/>
            <person name="Crous P.W."/>
            <person name="Fauchery L."/>
            <person name="Girlanda M."/>
            <person name="Hayes R."/>
            <person name="Keri Z."/>
            <person name="Labutti K."/>
            <person name="Lipzen A."/>
            <person name="Lombard V."/>
            <person name="Magnuson J."/>
            <person name="Maillard F."/>
            <person name="Morin E."/>
            <person name="Murat C."/>
            <person name="Nolan M."/>
            <person name="Ohm R."/>
            <person name="Pangilinan J."/>
            <person name="Pereira M."/>
            <person name="Perotto S."/>
            <person name="Peter M."/>
            <person name="Riley R."/>
            <person name="Sitrit Y."/>
            <person name="Stielow B."/>
            <person name="Szollosi G."/>
            <person name="Zifcakova L."/>
            <person name="Stursova M."/>
            <person name="Spatafora J.W."/>
            <person name="Tedersoo L."/>
            <person name="Vaario L.-M."/>
            <person name="Yamada A."/>
            <person name="Yan M."/>
            <person name="Wang P."/>
            <person name="Xu J."/>
            <person name="Bruns T."/>
            <person name="Baldrian P."/>
            <person name="Vilgalys R."/>
            <person name="Henrissat B."/>
            <person name="Grigoriev I.V."/>
            <person name="Hibbett D."/>
            <person name="Nagy L.G."/>
            <person name="Martin F.M."/>
        </authorList>
    </citation>
    <scope>NUCLEOTIDE SEQUENCE</scope>
    <source>
        <strain evidence="1">P2</strain>
    </source>
</reference>
<proteinExistence type="predicted"/>
<organism evidence="1 2">
    <name type="scientific">Thelephora ganbajun</name>
    <name type="common">Ganba fungus</name>
    <dbReference type="NCBI Taxonomy" id="370292"/>
    <lineage>
        <taxon>Eukaryota</taxon>
        <taxon>Fungi</taxon>
        <taxon>Dikarya</taxon>
        <taxon>Basidiomycota</taxon>
        <taxon>Agaricomycotina</taxon>
        <taxon>Agaricomycetes</taxon>
        <taxon>Thelephorales</taxon>
        <taxon>Thelephoraceae</taxon>
        <taxon>Thelephora</taxon>
    </lineage>
</organism>
<gene>
    <name evidence="1" type="ORF">BDM02DRAFT_3074760</name>
</gene>
<feature type="non-terminal residue" evidence="1">
    <location>
        <position position="1"/>
    </location>
</feature>